<protein>
    <submittedName>
        <fullName evidence="2">Uncharacterized protein</fullName>
    </submittedName>
</protein>
<dbReference type="Proteomes" id="UP000059074">
    <property type="component" value="Unassembled WGS sequence"/>
</dbReference>
<evidence type="ECO:0000256" key="1">
    <source>
        <dbReference type="SAM" id="MobiDB-lite"/>
    </source>
</evidence>
<dbReference type="AlphaFoldDB" id="A0A120CTA8"/>
<dbReference type="STRING" id="121290.APY04_3282"/>
<reference evidence="2 3" key="1">
    <citation type="submission" date="2015-10" db="EMBL/GenBank/DDBJ databases">
        <title>Transcriptomic analysis of a linuron degrading triple-species bacterial consortium.</title>
        <authorList>
            <person name="Albers P."/>
        </authorList>
    </citation>
    <scope>NUCLEOTIDE SEQUENCE [LARGE SCALE GENOMIC DNA]</scope>
    <source>
        <strain evidence="2 3">WDL6</strain>
    </source>
</reference>
<proteinExistence type="predicted"/>
<name>A0A120CTA8_HYPSL</name>
<feature type="region of interest" description="Disordered" evidence="1">
    <location>
        <begin position="33"/>
        <end position="79"/>
    </location>
</feature>
<keyword evidence="3" id="KW-1185">Reference proteome</keyword>
<organism evidence="2 3">
    <name type="scientific">Hyphomicrobium sulfonivorans</name>
    <dbReference type="NCBI Taxonomy" id="121290"/>
    <lineage>
        <taxon>Bacteria</taxon>
        <taxon>Pseudomonadati</taxon>
        <taxon>Pseudomonadota</taxon>
        <taxon>Alphaproteobacteria</taxon>
        <taxon>Hyphomicrobiales</taxon>
        <taxon>Hyphomicrobiaceae</taxon>
        <taxon>Hyphomicrobium</taxon>
    </lineage>
</organism>
<accession>A0A120CTA8</accession>
<sequence length="79" mass="8664">MNAAADIHEDSRVNVLSAEMPLVMAPSRELSAQQTVSGFPESAPRRCSPLSSIGRKRGKNAIERQFRDDPNPSTGLERQ</sequence>
<evidence type="ECO:0000313" key="2">
    <source>
        <dbReference type="EMBL" id="KWT64390.1"/>
    </source>
</evidence>
<dbReference type="EMBL" id="LMTR01000092">
    <property type="protein sequence ID" value="KWT64390.1"/>
    <property type="molecule type" value="Genomic_DNA"/>
</dbReference>
<evidence type="ECO:0000313" key="3">
    <source>
        <dbReference type="Proteomes" id="UP000059074"/>
    </source>
</evidence>
<comment type="caution">
    <text evidence="2">The sequence shown here is derived from an EMBL/GenBank/DDBJ whole genome shotgun (WGS) entry which is preliminary data.</text>
</comment>
<feature type="compositionally biased region" description="Basic and acidic residues" evidence="1">
    <location>
        <begin position="60"/>
        <end position="70"/>
    </location>
</feature>
<gene>
    <name evidence="2" type="ORF">APY04_3282</name>
</gene>